<evidence type="ECO:0000256" key="1">
    <source>
        <dbReference type="SAM" id="MobiDB-lite"/>
    </source>
</evidence>
<dbReference type="Proteomes" id="UP000005824">
    <property type="component" value="Unassembled WGS sequence"/>
</dbReference>
<feature type="compositionally biased region" description="Low complexity" evidence="1">
    <location>
        <begin position="612"/>
        <end position="624"/>
    </location>
</feature>
<dbReference type="InParanoid" id="B4D6N3"/>
<dbReference type="AlphaFoldDB" id="B4D6N3"/>
<sequence>MKKVIPAVIVLAAIATVTFLYLNKQTVHHVPATELAPAETIFFAQLPDLKRTAERWPKTAVAQIGAEPEVKAFLAKPKANAPQLKLWDEKIDQLQNVKPGEAFIAVTSIEGNAPRFIGGFSFHGNKKDVDALLAEPRAELKQNWPTGKSDVTMQGKTEIETFSYQDTTIGEAFCEDWYLVSNDMELLRHTIDIAGRGLGEKALGANDLYRKSTTHLPADGELVMFARVGTISDRIISLLTAAGQPPDAKQVADWKKIQAIAMGTKFEDALMRDTLFLYSPGNAPEAPLAQSSLALSDPDTFLTYSTLLPATLDLGDASMGTFRTAVPGFLNFENALTAKGLKLGDFGKAFGPEFGTIVDWSAGAAQPSTLFAADVRDAGVAKNFVEALTGEQAGPQQWTREEKDGVTFYQSPPPQGLFSFSPTVAVTDHFLVIGFSQPAVLAGLAQLKSGKAAIAATPAFVQAAKSVSAPTSGYGYLDLKAFVERSYGTLRPFIAMSLAFSPDSGKYLDAGKLPGTEAISKHLSPAVYSQSVSADGTLIESVGPLTFNQVVGVTLGGALVAAYPMIESTLSGGLKLDPSLLQPQQPKPVPPTDQPPKTESETVPSPAPSEPAKPASAPAPTSQL</sequence>
<protein>
    <recommendedName>
        <fullName evidence="4">DUF3352 domain-containing protein</fullName>
    </recommendedName>
</protein>
<feature type="region of interest" description="Disordered" evidence="1">
    <location>
        <begin position="576"/>
        <end position="624"/>
    </location>
</feature>
<evidence type="ECO:0000313" key="3">
    <source>
        <dbReference type="Proteomes" id="UP000005824"/>
    </source>
</evidence>
<name>B4D6N3_9BACT</name>
<keyword evidence="3" id="KW-1185">Reference proteome</keyword>
<dbReference type="RefSeq" id="WP_006981894.1">
    <property type="nucleotide sequence ID" value="NZ_ABVL01000016.1"/>
</dbReference>
<feature type="compositionally biased region" description="Pro residues" evidence="1">
    <location>
        <begin position="585"/>
        <end position="594"/>
    </location>
</feature>
<evidence type="ECO:0000313" key="2">
    <source>
        <dbReference type="EMBL" id="EDY17834.1"/>
    </source>
</evidence>
<proteinExistence type="predicted"/>
<gene>
    <name evidence="2" type="ORF">CfE428DRAFT_4573</name>
</gene>
<dbReference type="EMBL" id="ABVL01000016">
    <property type="protein sequence ID" value="EDY17834.1"/>
    <property type="molecule type" value="Genomic_DNA"/>
</dbReference>
<comment type="caution">
    <text evidence="2">The sequence shown here is derived from an EMBL/GenBank/DDBJ whole genome shotgun (WGS) entry which is preliminary data.</text>
</comment>
<organism evidence="2 3">
    <name type="scientific">Chthoniobacter flavus Ellin428</name>
    <dbReference type="NCBI Taxonomy" id="497964"/>
    <lineage>
        <taxon>Bacteria</taxon>
        <taxon>Pseudomonadati</taxon>
        <taxon>Verrucomicrobiota</taxon>
        <taxon>Spartobacteria</taxon>
        <taxon>Chthoniobacterales</taxon>
        <taxon>Chthoniobacteraceae</taxon>
        <taxon>Chthoniobacter</taxon>
    </lineage>
</organism>
<reference evidence="2 3" key="1">
    <citation type="journal article" date="2011" name="J. Bacteriol.">
        <title>Genome sequence of Chthoniobacter flavus Ellin428, an aerobic heterotrophic soil bacterium.</title>
        <authorList>
            <person name="Kant R."/>
            <person name="van Passel M.W."/>
            <person name="Palva A."/>
            <person name="Lucas S."/>
            <person name="Lapidus A."/>
            <person name="Glavina Del Rio T."/>
            <person name="Dalin E."/>
            <person name="Tice H."/>
            <person name="Bruce D."/>
            <person name="Goodwin L."/>
            <person name="Pitluck S."/>
            <person name="Larimer F.W."/>
            <person name="Land M.L."/>
            <person name="Hauser L."/>
            <person name="Sangwan P."/>
            <person name="de Vos W.M."/>
            <person name="Janssen P.H."/>
            <person name="Smidt H."/>
        </authorList>
    </citation>
    <scope>NUCLEOTIDE SEQUENCE [LARGE SCALE GENOMIC DNA]</scope>
    <source>
        <strain evidence="2 3">Ellin428</strain>
    </source>
</reference>
<dbReference type="STRING" id="497964.CfE428DRAFT_4573"/>
<evidence type="ECO:0008006" key="4">
    <source>
        <dbReference type="Google" id="ProtNLM"/>
    </source>
</evidence>
<accession>B4D6N3</accession>